<proteinExistence type="predicted"/>
<name>A0A1G9TS78_9FIRM</name>
<keyword evidence="2" id="KW-1185">Reference proteome</keyword>
<protein>
    <submittedName>
        <fullName evidence="1">Uncharacterized protein</fullName>
    </submittedName>
</protein>
<gene>
    <name evidence="1" type="ORF">SAMN04488692_1461</name>
</gene>
<dbReference type="RefSeq" id="WP_143423104.1">
    <property type="nucleotide sequence ID" value="NZ_FNGO01000046.1"/>
</dbReference>
<evidence type="ECO:0000313" key="2">
    <source>
        <dbReference type="Proteomes" id="UP000199476"/>
    </source>
</evidence>
<dbReference type="AlphaFoldDB" id="A0A1G9TS78"/>
<accession>A0A1G9TS78</accession>
<reference evidence="1 2" key="1">
    <citation type="submission" date="2016-10" db="EMBL/GenBank/DDBJ databases">
        <authorList>
            <person name="de Groot N.N."/>
        </authorList>
    </citation>
    <scope>NUCLEOTIDE SEQUENCE [LARGE SCALE GENOMIC DNA]</scope>
    <source>
        <strain evidence="1 2">SLAS-1</strain>
    </source>
</reference>
<sequence length="110" mass="12728">MINNSIYPLNYRIGLLRNYYDDIKSNISTLNDDLSSPGLNNISSKLRLKRNLRYQIKNANYDLLSNNIIKIPKSENEDIVGGCEFDYIIKFNNKTYVLPNELLILLKKVG</sequence>
<dbReference type="OrthoDB" id="3035086at2"/>
<dbReference type="Proteomes" id="UP000199476">
    <property type="component" value="Unassembled WGS sequence"/>
</dbReference>
<dbReference type="EMBL" id="FNGO01000046">
    <property type="protein sequence ID" value="SDM50577.1"/>
    <property type="molecule type" value="Genomic_DNA"/>
</dbReference>
<evidence type="ECO:0000313" key="1">
    <source>
        <dbReference type="EMBL" id="SDM50577.1"/>
    </source>
</evidence>
<organism evidence="1 2">
    <name type="scientific">Halarsenatibacter silvermanii</name>
    <dbReference type="NCBI Taxonomy" id="321763"/>
    <lineage>
        <taxon>Bacteria</taxon>
        <taxon>Bacillati</taxon>
        <taxon>Bacillota</taxon>
        <taxon>Clostridia</taxon>
        <taxon>Halanaerobiales</taxon>
        <taxon>Halarsenatibacteraceae</taxon>
        <taxon>Halarsenatibacter</taxon>
    </lineage>
</organism>